<gene>
    <name evidence="11" type="ORF">DLAC_08061</name>
</gene>
<evidence type="ECO:0000256" key="4">
    <source>
        <dbReference type="ARBA" id="ARBA00051415"/>
    </source>
</evidence>
<proteinExistence type="inferred from homology"/>
<dbReference type="Gene3D" id="2.60.420.10">
    <property type="entry name" value="Maltose phosphorylase, domain 3"/>
    <property type="match status" value="1"/>
</dbReference>
<feature type="chain" id="PRO_5007593157" description="Protein-glucosylgalactosylhydroxylysine glucosidase" evidence="9">
    <location>
        <begin position="21"/>
        <end position="727"/>
    </location>
</feature>
<dbReference type="OMA" id="PAMTYSM"/>
<dbReference type="EMBL" id="LODT01000035">
    <property type="protein sequence ID" value="KYQ91148.1"/>
    <property type="molecule type" value="Genomic_DNA"/>
</dbReference>
<comment type="function">
    <text evidence="5">Catalyzes the hydrolysis of glucose from the disaccharide unit linked to hydroxylysine residues of collagen and collagen-like proteins.</text>
</comment>
<comment type="similarity">
    <text evidence="1">Belongs to the glycosyl hydrolase 65 family.</text>
</comment>
<evidence type="ECO:0000256" key="7">
    <source>
        <dbReference type="ARBA" id="ARBA00071505"/>
    </source>
</evidence>
<dbReference type="PANTHER" id="PTHR11051:SF8">
    <property type="entry name" value="PROTEIN-GLUCOSYLGALACTOSYLHYDROXYLYSINE GLUCOSIDASE"/>
    <property type="match status" value="1"/>
</dbReference>
<feature type="domain" description="Glycoside hydrolase family 65 central catalytic" evidence="10">
    <location>
        <begin position="301"/>
        <end position="520"/>
    </location>
</feature>
<keyword evidence="9" id="KW-0732">Signal</keyword>
<evidence type="ECO:0000256" key="2">
    <source>
        <dbReference type="ARBA" id="ARBA00022801"/>
    </source>
</evidence>
<dbReference type="Proteomes" id="UP000076078">
    <property type="component" value="Unassembled WGS sequence"/>
</dbReference>
<dbReference type="PANTHER" id="PTHR11051">
    <property type="entry name" value="GLYCOSYL HYDROLASE-RELATED"/>
    <property type="match status" value="1"/>
</dbReference>
<evidence type="ECO:0000256" key="9">
    <source>
        <dbReference type="SAM" id="SignalP"/>
    </source>
</evidence>
<evidence type="ECO:0000313" key="11">
    <source>
        <dbReference type="EMBL" id="KYQ91148.1"/>
    </source>
</evidence>
<dbReference type="InParanoid" id="A0A151ZB38"/>
<keyword evidence="3" id="KW-0326">Glycosidase</keyword>
<dbReference type="InterPro" id="IPR005195">
    <property type="entry name" value="Glyco_hydro_65_M"/>
</dbReference>
<keyword evidence="2" id="KW-0378">Hydrolase</keyword>
<dbReference type="Gene3D" id="1.50.10.10">
    <property type="match status" value="1"/>
</dbReference>
<keyword evidence="12" id="KW-1185">Reference proteome</keyword>
<dbReference type="InterPro" id="IPR012341">
    <property type="entry name" value="6hp_glycosidase-like_sf"/>
</dbReference>
<dbReference type="AlphaFoldDB" id="A0A151ZB38"/>
<accession>A0A151ZB38</accession>
<dbReference type="GO" id="GO:0047402">
    <property type="term" value="F:protein-glucosylgalactosylhydroxylysine glucosidase activity"/>
    <property type="evidence" value="ECO:0007669"/>
    <property type="project" value="UniProtKB-EC"/>
</dbReference>
<evidence type="ECO:0000259" key="10">
    <source>
        <dbReference type="Pfam" id="PF03632"/>
    </source>
</evidence>
<dbReference type="Pfam" id="PF03632">
    <property type="entry name" value="Glyco_hydro_65m"/>
    <property type="match status" value="1"/>
</dbReference>
<protein>
    <recommendedName>
        <fullName evidence="7">Protein-glucosylgalactosylhydroxylysine glucosidase</fullName>
        <ecNumber evidence="6">3.2.1.107</ecNumber>
    </recommendedName>
    <alternativeName>
        <fullName evidence="8">Acid trehalase-like protein 1</fullName>
    </alternativeName>
</protein>
<evidence type="ECO:0000313" key="12">
    <source>
        <dbReference type="Proteomes" id="UP000076078"/>
    </source>
</evidence>
<dbReference type="SUPFAM" id="SSF48208">
    <property type="entry name" value="Six-hairpin glycosidases"/>
    <property type="match status" value="1"/>
</dbReference>
<evidence type="ECO:0000256" key="1">
    <source>
        <dbReference type="ARBA" id="ARBA00006768"/>
    </source>
</evidence>
<evidence type="ECO:0000256" key="3">
    <source>
        <dbReference type="ARBA" id="ARBA00023295"/>
    </source>
</evidence>
<evidence type="ECO:0000256" key="6">
    <source>
        <dbReference type="ARBA" id="ARBA00066430"/>
    </source>
</evidence>
<comment type="catalytic activity">
    <reaction evidence="4">
        <text>(5R)-5-O-[alpha-D-glucosyl-(1-&gt;2)-beta-D-galactosyl]-5-hydroxy-L-lysyl-[collagen] + H2O = (5R)-5-O-(beta-D-galactosyl)-5-hydroxy-L-lysyl-[collagen] + D-glucose</text>
        <dbReference type="Rhea" id="RHEA:11068"/>
        <dbReference type="Rhea" id="RHEA-COMP:12753"/>
        <dbReference type="Rhea" id="RHEA-COMP:12754"/>
        <dbReference type="ChEBI" id="CHEBI:4167"/>
        <dbReference type="ChEBI" id="CHEBI:15377"/>
        <dbReference type="ChEBI" id="CHEBI:133443"/>
        <dbReference type="ChEBI" id="CHEBI:133452"/>
        <dbReference type="EC" id="3.2.1.107"/>
    </reaction>
</comment>
<dbReference type="OrthoDB" id="200349at2759"/>
<dbReference type="InterPro" id="IPR008928">
    <property type="entry name" value="6-hairpin_glycosidase_sf"/>
</dbReference>
<dbReference type="GO" id="GO:0005975">
    <property type="term" value="P:carbohydrate metabolic process"/>
    <property type="evidence" value="ECO:0007669"/>
    <property type="project" value="InterPro"/>
</dbReference>
<dbReference type="EC" id="3.2.1.107" evidence="6"/>
<evidence type="ECO:0000256" key="5">
    <source>
        <dbReference type="ARBA" id="ARBA00053339"/>
    </source>
</evidence>
<organism evidence="11 12">
    <name type="scientific">Tieghemostelium lacteum</name>
    <name type="common">Slime mold</name>
    <name type="synonym">Dictyostelium lacteum</name>
    <dbReference type="NCBI Taxonomy" id="361077"/>
    <lineage>
        <taxon>Eukaryota</taxon>
        <taxon>Amoebozoa</taxon>
        <taxon>Evosea</taxon>
        <taxon>Eumycetozoa</taxon>
        <taxon>Dictyostelia</taxon>
        <taxon>Dictyosteliales</taxon>
        <taxon>Raperosteliaceae</taxon>
        <taxon>Tieghemostelium</taxon>
    </lineage>
</organism>
<dbReference type="STRING" id="361077.A0A151ZB38"/>
<reference evidence="11 12" key="1">
    <citation type="submission" date="2015-12" db="EMBL/GenBank/DDBJ databases">
        <title>Dictyostelia acquired genes for synthesis and detection of signals that induce cell-type specialization by lateral gene transfer from prokaryotes.</title>
        <authorList>
            <person name="Gloeckner G."/>
            <person name="Schaap P."/>
        </authorList>
    </citation>
    <scope>NUCLEOTIDE SEQUENCE [LARGE SCALE GENOMIC DNA]</scope>
    <source>
        <strain evidence="11 12">TK</strain>
    </source>
</reference>
<comment type="caution">
    <text evidence="11">The sequence shown here is derived from an EMBL/GenBank/DDBJ whole genome shotgun (WGS) entry which is preliminary data.</text>
</comment>
<feature type="signal peptide" evidence="9">
    <location>
        <begin position="1"/>
        <end position="20"/>
    </location>
</feature>
<name>A0A151ZB38_TIELA</name>
<dbReference type="FunFam" id="1.50.10.10:FF:000023">
    <property type="entry name" value="Protein-glucosylgalactosylhydroxylysine glucosidase"/>
    <property type="match status" value="1"/>
</dbReference>
<evidence type="ECO:0000256" key="8">
    <source>
        <dbReference type="ARBA" id="ARBA00079982"/>
    </source>
</evidence>
<sequence length="727" mass="81299">MLKTVLIGVIFVFLIGIIRSQDVYPEWWQTRINQGHLLSAFEEPQSELMPSVGNGYVSYVIGSDSIYIGGVFNGPASSLENPSHRAQIPNFQNITLLSGAELEYAGLDIENATYTRVYTFGSGSSTTATVVYYAHQSIRNVLVQEITIDNTLNTQDFQLDLESAPVDSIDFTIDTLDQSDQTTQYNLTILTPELGNLFVSVGVTTSTIPPSLSVESGNSKTFYFLTSLVTSLETEQFYIETSMDIYKISWNIQDSLEKSHRDAWKKIWDSRIEVGGNLDLAQVVNSSLYYIVSSVRDDWPWSLSPGSLSSNGYHGHVFWDSETWMYPSILTLYPKTARDGILQYRINHLEGAQEKAESYGVGYQGYMFPWESAFTGTEVCPTVAPTGLLEQHITGDISFAMRQYFYLTGDLKWLKTTAYPAIKGMAEFWASRVTNETVPDSYNPVFSINIVIPPDEYAVGVNNSVYTNVIAKMALEWGVEAASLVGDKTAPVEQWNEISNGLIVLFNETSQMHPEYEGYQGETIKQADVILLGYPLMYNMSTEVRSNDLIYYQTKTDIVNGPAMTWAMFVVGWLELGQPQEASKLWPQSYSNAQQPFNVWTETPTGGTVNFITGAGGFLQGVINGYGGLRIHSTYLDFNPQLPINTTSLKLRGVHYQSAKLDIYWTSQIMQIELSSNKDQLDFVLTTSNGTPQYLKEKVTLTLPVGTFTIEAISSSTHKKHKLLINY</sequence>